<dbReference type="InterPro" id="IPR012910">
    <property type="entry name" value="Plug_dom"/>
</dbReference>
<dbReference type="EMBL" id="CP012898">
    <property type="protein sequence ID" value="ALJ06344.1"/>
    <property type="molecule type" value="Genomic_DNA"/>
</dbReference>
<keyword evidence="7" id="KW-0408">Iron</keyword>
<proteinExistence type="inferred from homology"/>
<evidence type="ECO:0000313" key="17">
    <source>
        <dbReference type="EMBL" id="ALJ06344.1"/>
    </source>
</evidence>
<dbReference type="SUPFAM" id="SSF49464">
    <property type="entry name" value="Carboxypeptidase regulatory domain-like"/>
    <property type="match status" value="1"/>
</dbReference>
<dbReference type="STRING" id="1736674.APS56_14885"/>
<name>A0A0P0DBN9_9FLAO</name>
<organism evidence="17 18">
    <name type="scientific">Pseudalgibacter alginicilyticus</name>
    <dbReference type="NCBI Taxonomy" id="1736674"/>
    <lineage>
        <taxon>Bacteria</taxon>
        <taxon>Pseudomonadati</taxon>
        <taxon>Bacteroidota</taxon>
        <taxon>Flavobacteriia</taxon>
        <taxon>Flavobacteriales</taxon>
        <taxon>Flavobacteriaceae</taxon>
        <taxon>Pseudalgibacter</taxon>
    </lineage>
</organism>
<evidence type="ECO:0000256" key="4">
    <source>
        <dbReference type="ARBA" id="ARBA00022496"/>
    </source>
</evidence>
<comment type="similarity">
    <text evidence="12 13">Belongs to the TonB-dependent receptor family.</text>
</comment>
<feature type="domain" description="TonB-dependent receptor plug" evidence="16">
    <location>
        <begin position="136"/>
        <end position="230"/>
    </location>
</feature>
<dbReference type="Pfam" id="PF07715">
    <property type="entry name" value="Plug"/>
    <property type="match status" value="1"/>
</dbReference>
<evidence type="ECO:0000256" key="14">
    <source>
        <dbReference type="SAM" id="SignalP"/>
    </source>
</evidence>
<keyword evidence="8" id="KW-0406">Ion transport</keyword>
<keyword evidence="2 12" id="KW-0813">Transport</keyword>
<evidence type="ECO:0008006" key="19">
    <source>
        <dbReference type="Google" id="ProtNLM"/>
    </source>
</evidence>
<evidence type="ECO:0000256" key="6">
    <source>
        <dbReference type="ARBA" id="ARBA00022729"/>
    </source>
</evidence>
<reference evidence="17 18" key="1">
    <citation type="submission" date="2015-10" db="EMBL/GenBank/DDBJ databases">
        <authorList>
            <person name="Gilbert D.G."/>
        </authorList>
    </citation>
    <scope>NUCLEOTIDE SEQUENCE [LARGE SCALE GENOMIC DNA]</scope>
    <source>
        <strain evidence="18">HZ-22</strain>
    </source>
</reference>
<dbReference type="InterPro" id="IPR039426">
    <property type="entry name" value="TonB-dep_rcpt-like"/>
</dbReference>
<gene>
    <name evidence="17" type="ORF">APS56_14885</name>
</gene>
<dbReference type="GO" id="GO:0009279">
    <property type="term" value="C:cell outer membrane"/>
    <property type="evidence" value="ECO:0007669"/>
    <property type="project" value="UniProtKB-SubCell"/>
</dbReference>
<dbReference type="OrthoDB" id="9775095at2"/>
<protein>
    <recommendedName>
        <fullName evidence="19">TonB-dependent receptor</fullName>
    </recommendedName>
</protein>
<keyword evidence="6 14" id="KW-0732">Signal</keyword>
<evidence type="ECO:0000256" key="9">
    <source>
        <dbReference type="ARBA" id="ARBA00023077"/>
    </source>
</evidence>
<keyword evidence="5 12" id="KW-0812">Transmembrane</keyword>
<dbReference type="PANTHER" id="PTHR32552:SF68">
    <property type="entry name" value="FERRICHROME OUTER MEMBRANE TRANSPORTER_PHAGE RECEPTOR"/>
    <property type="match status" value="1"/>
</dbReference>
<evidence type="ECO:0000259" key="15">
    <source>
        <dbReference type="Pfam" id="PF00593"/>
    </source>
</evidence>
<evidence type="ECO:0000256" key="3">
    <source>
        <dbReference type="ARBA" id="ARBA00022452"/>
    </source>
</evidence>
<evidence type="ECO:0000256" key="1">
    <source>
        <dbReference type="ARBA" id="ARBA00004571"/>
    </source>
</evidence>
<dbReference type="GO" id="GO:0015344">
    <property type="term" value="F:siderophore uptake transmembrane transporter activity"/>
    <property type="evidence" value="ECO:0007669"/>
    <property type="project" value="TreeGrafter"/>
</dbReference>
<evidence type="ECO:0000256" key="8">
    <source>
        <dbReference type="ARBA" id="ARBA00023065"/>
    </source>
</evidence>
<evidence type="ECO:0000256" key="12">
    <source>
        <dbReference type="PROSITE-ProRule" id="PRU01360"/>
    </source>
</evidence>
<evidence type="ECO:0000256" key="10">
    <source>
        <dbReference type="ARBA" id="ARBA00023136"/>
    </source>
</evidence>
<comment type="subcellular location">
    <subcellularLocation>
        <location evidence="1 12">Cell outer membrane</location>
        <topology evidence="1 12">Multi-pass membrane protein</topology>
    </subcellularLocation>
</comment>
<dbReference type="Gene3D" id="2.170.130.10">
    <property type="entry name" value="TonB-dependent receptor, plug domain"/>
    <property type="match status" value="1"/>
</dbReference>
<keyword evidence="11 12" id="KW-0998">Cell outer membrane</keyword>
<dbReference type="PROSITE" id="PS52016">
    <property type="entry name" value="TONB_DEPENDENT_REC_3"/>
    <property type="match status" value="1"/>
</dbReference>
<dbReference type="KEGG" id="ahz:APS56_14885"/>
<evidence type="ECO:0000256" key="13">
    <source>
        <dbReference type="RuleBase" id="RU003357"/>
    </source>
</evidence>
<evidence type="ECO:0000313" key="18">
    <source>
        <dbReference type="Proteomes" id="UP000057981"/>
    </source>
</evidence>
<dbReference type="RefSeq" id="WP_054730107.1">
    <property type="nucleotide sequence ID" value="NZ_CP012898.1"/>
</dbReference>
<evidence type="ECO:0000256" key="7">
    <source>
        <dbReference type="ARBA" id="ARBA00023004"/>
    </source>
</evidence>
<dbReference type="InterPro" id="IPR000531">
    <property type="entry name" value="Beta-barrel_TonB"/>
</dbReference>
<dbReference type="Gene3D" id="2.40.170.20">
    <property type="entry name" value="TonB-dependent receptor, beta-barrel domain"/>
    <property type="match status" value="2"/>
</dbReference>
<feature type="domain" description="TonB-dependent receptor-like beta-barrel" evidence="15">
    <location>
        <begin position="442"/>
        <end position="847"/>
    </location>
</feature>
<keyword evidence="18" id="KW-1185">Reference proteome</keyword>
<keyword evidence="10 12" id="KW-0472">Membrane</keyword>
<keyword evidence="4" id="KW-0410">Iron transport</keyword>
<keyword evidence="9 13" id="KW-0798">TonB box</keyword>
<dbReference type="Pfam" id="PF00593">
    <property type="entry name" value="TonB_dep_Rec_b-barrel"/>
    <property type="match status" value="1"/>
</dbReference>
<dbReference type="Pfam" id="PF13715">
    <property type="entry name" value="CarbopepD_reg_2"/>
    <property type="match status" value="1"/>
</dbReference>
<dbReference type="InterPro" id="IPR036942">
    <property type="entry name" value="Beta-barrel_TonB_sf"/>
</dbReference>
<dbReference type="CDD" id="cd01347">
    <property type="entry name" value="ligand_gated_channel"/>
    <property type="match status" value="1"/>
</dbReference>
<dbReference type="InterPro" id="IPR037066">
    <property type="entry name" value="Plug_dom_sf"/>
</dbReference>
<dbReference type="Gene3D" id="2.60.40.1120">
    <property type="entry name" value="Carboxypeptidase-like, regulatory domain"/>
    <property type="match status" value="1"/>
</dbReference>
<evidence type="ECO:0000256" key="2">
    <source>
        <dbReference type="ARBA" id="ARBA00022448"/>
    </source>
</evidence>
<accession>A0A0P0DBN9</accession>
<dbReference type="PANTHER" id="PTHR32552">
    <property type="entry name" value="FERRICHROME IRON RECEPTOR-RELATED"/>
    <property type="match status" value="1"/>
</dbReference>
<feature type="chain" id="PRO_5006043553" description="TonB-dependent receptor" evidence="14">
    <location>
        <begin position="20"/>
        <end position="876"/>
    </location>
</feature>
<evidence type="ECO:0000259" key="16">
    <source>
        <dbReference type="Pfam" id="PF07715"/>
    </source>
</evidence>
<dbReference type="SUPFAM" id="SSF56935">
    <property type="entry name" value="Porins"/>
    <property type="match status" value="1"/>
</dbReference>
<evidence type="ECO:0000256" key="11">
    <source>
        <dbReference type="ARBA" id="ARBA00023237"/>
    </source>
</evidence>
<evidence type="ECO:0000256" key="5">
    <source>
        <dbReference type="ARBA" id="ARBA00022692"/>
    </source>
</evidence>
<feature type="signal peptide" evidence="14">
    <location>
        <begin position="1"/>
        <end position="19"/>
    </location>
</feature>
<dbReference type="InterPro" id="IPR008969">
    <property type="entry name" value="CarboxyPept-like_regulatory"/>
</dbReference>
<dbReference type="Proteomes" id="UP000057981">
    <property type="component" value="Chromosome"/>
</dbReference>
<sequence>MKNLLLTITLFLLANLAFAQNGNITGTVKDNNQTLLFGVNISLKNTTKGTQTNENGNFEISNIENGHYTLSISFLGFKTKEIPLSISNNEDIKLGTITLYEGNEILSEIIIKSERHNKFSRKKTAYVSKLPLKDIENSQVYSTVTTELLESQITTNLDDAMTNATGISKLWESTGRSPGSGTAFFSSRGFSTQPSLVDGVPGFTFSAIDPSYIERIEVIKGPSATLFGSTVTSLGGLINVVTKKPFKGFGGSISYTAGSFNLHRTSIDLNTPLSDNNDIFFRINASYLTQDSFQDAGFRKTFFIAPSVSYNVNNRLNLSFGIEYSNTEQTNPSMLFLRRGISMVSRNVNDLGVDPNKSFTSNDVTLSSPIFNTRAIADYKLSDQWNSQTIFASTHSEAKGYYQYLYEGTSAAFGVLQPLADIPYPPLQNDVNAVLGEAFGLLNEDVFTRLYDKRDANATKANLQQNFTGDFKIANVRNRLVLGLDYVYREETSRNKSGNPVLTQHSNFPSIINTLNFLDPGQGDLIAAQLNSFPYFDAQFYANGNIVPTSFAPNAQYTVSNTELDAIFDQVTARELKTSSQTFALYASDVINLTNKLTINVGLRLDYFDQDGDKSDPLDDYTKTTLSPNAGILYQPILNKLSVFANYQTGFVNNDPVVNGDGTVDTFKPTEAKQFEGGLKVNFFNGKLNTSVCYYNITADKTTNSDPAAVLFAYTIDIAEVVSKGFEFEINTNPFQGLNIRGSYSYNNSTITDAYSELTGIDYVNLKDRRPESAGPENIYNFWADYQFSSKTFLKNFGLAAGFNGASAHLTVDNGVAGQFTLPAYTIYNASVYYNAEKYRIGLKVNNFTDETYYKGWSTVNAQAPLAVLGTLQYKF</sequence>
<keyword evidence="3 12" id="KW-1134">Transmembrane beta strand</keyword>
<dbReference type="AlphaFoldDB" id="A0A0P0DBN9"/>